<dbReference type="PIRSF" id="PIRSF015582">
    <property type="entry name" value="Cit_lyase_B"/>
    <property type="match status" value="1"/>
</dbReference>
<proteinExistence type="predicted"/>
<dbReference type="EMBL" id="LDJG01000002">
    <property type="protein sequence ID" value="KRG60524.1"/>
    <property type="molecule type" value="Genomic_DNA"/>
</dbReference>
<dbReference type="InterPro" id="IPR015813">
    <property type="entry name" value="Pyrv/PenolPyrv_kinase-like_dom"/>
</dbReference>
<evidence type="ECO:0000313" key="6">
    <source>
        <dbReference type="Proteomes" id="UP000050902"/>
    </source>
</evidence>
<dbReference type="PANTHER" id="PTHR32308:SF10">
    <property type="entry name" value="CITRATE LYASE SUBUNIT BETA"/>
    <property type="match status" value="1"/>
</dbReference>
<evidence type="ECO:0000256" key="2">
    <source>
        <dbReference type="ARBA" id="ARBA00022723"/>
    </source>
</evidence>
<name>A0ABR5NP14_9GAMM</name>
<gene>
    <name evidence="5" type="ORF">ABB22_01050</name>
</gene>
<comment type="cofactor">
    <cofactor evidence="1">
        <name>Mg(2+)</name>
        <dbReference type="ChEBI" id="CHEBI:18420"/>
    </cofactor>
</comment>
<keyword evidence="3" id="KW-0460">Magnesium</keyword>
<dbReference type="Gene3D" id="3.20.20.60">
    <property type="entry name" value="Phosphoenolpyruvate-binding domains"/>
    <property type="match status" value="1"/>
</dbReference>
<sequence>MRSKLFVPGARPELFDKAMAGAADVLSFDLEDSVPEAGKAAARVQVGLFLSRADVAASGRRLIVRCNGTGSAHFAADVAAVALPSVWLLNLPKVESAAQVREAAAALERAEADNGVVRPIGLLLNIETPRGLRQAAELAAAHPRVAGLQLGLGDLFAPNGIARTAANVHATLFALRMAAAEAGVFACDGAFPDVGDDEGFRTEASMARGLGFIGKSCIHPRQVGLANDVFGVSDAAVAEARRIVAAATVAAAQGRGAFLFEGRMIDLPFLRRAEALLAAAARAAS</sequence>
<dbReference type="SUPFAM" id="SSF51621">
    <property type="entry name" value="Phosphoenolpyruvate/pyruvate domain"/>
    <property type="match status" value="1"/>
</dbReference>
<dbReference type="GO" id="GO:0016829">
    <property type="term" value="F:lyase activity"/>
    <property type="evidence" value="ECO:0007669"/>
    <property type="project" value="UniProtKB-KW"/>
</dbReference>
<keyword evidence="6" id="KW-1185">Reference proteome</keyword>
<dbReference type="Pfam" id="PF03328">
    <property type="entry name" value="HpcH_HpaI"/>
    <property type="match status" value="1"/>
</dbReference>
<reference evidence="5 6" key="1">
    <citation type="submission" date="2015-05" db="EMBL/GenBank/DDBJ databases">
        <title>Genome sequencing and analysis of members of genus Stenotrophomonas.</title>
        <authorList>
            <person name="Patil P.P."/>
            <person name="Midha S."/>
            <person name="Patil P.B."/>
        </authorList>
    </citation>
    <scope>NUCLEOTIDE SEQUENCE [LARGE SCALE GENOMIC DNA]</scope>
    <source>
        <strain evidence="5 6">DSM 12575</strain>
    </source>
</reference>
<feature type="domain" description="HpcH/HpaI aldolase/citrate lyase" evidence="4">
    <location>
        <begin position="2"/>
        <end position="220"/>
    </location>
</feature>
<evidence type="ECO:0000256" key="1">
    <source>
        <dbReference type="ARBA" id="ARBA00001946"/>
    </source>
</evidence>
<comment type="caution">
    <text evidence="5">The sequence shown here is derived from an EMBL/GenBank/DDBJ whole genome shotgun (WGS) entry which is preliminary data.</text>
</comment>
<accession>A0ABR5NP14</accession>
<evidence type="ECO:0000256" key="3">
    <source>
        <dbReference type="ARBA" id="ARBA00022842"/>
    </source>
</evidence>
<dbReference type="InterPro" id="IPR011206">
    <property type="entry name" value="Citrate_lyase_beta/mcl1/mcl2"/>
</dbReference>
<dbReference type="Proteomes" id="UP000050902">
    <property type="component" value="Unassembled WGS sequence"/>
</dbReference>
<dbReference type="RefSeq" id="WP_057505005.1">
    <property type="nucleotide sequence ID" value="NZ_LDJG01000002.1"/>
</dbReference>
<organism evidence="5 6">
    <name type="scientific">Stenotrophomonas nitritireducens</name>
    <dbReference type="NCBI Taxonomy" id="83617"/>
    <lineage>
        <taxon>Bacteria</taxon>
        <taxon>Pseudomonadati</taxon>
        <taxon>Pseudomonadota</taxon>
        <taxon>Gammaproteobacteria</taxon>
        <taxon>Lysobacterales</taxon>
        <taxon>Lysobacteraceae</taxon>
        <taxon>Stenotrophomonas</taxon>
    </lineage>
</organism>
<evidence type="ECO:0000259" key="4">
    <source>
        <dbReference type="Pfam" id="PF03328"/>
    </source>
</evidence>
<dbReference type="InterPro" id="IPR005000">
    <property type="entry name" value="Aldolase/citrate-lyase_domain"/>
</dbReference>
<dbReference type="PANTHER" id="PTHR32308">
    <property type="entry name" value="LYASE BETA SUBUNIT, PUTATIVE (AFU_ORTHOLOGUE AFUA_4G13030)-RELATED"/>
    <property type="match status" value="1"/>
</dbReference>
<keyword evidence="2" id="KW-0479">Metal-binding</keyword>
<protein>
    <submittedName>
        <fullName evidence="5">Citryl-CoA lyase</fullName>
    </submittedName>
</protein>
<keyword evidence="5" id="KW-0456">Lyase</keyword>
<evidence type="ECO:0000313" key="5">
    <source>
        <dbReference type="EMBL" id="KRG60524.1"/>
    </source>
</evidence>
<dbReference type="InterPro" id="IPR040442">
    <property type="entry name" value="Pyrv_kinase-like_dom_sf"/>
</dbReference>